<dbReference type="SUPFAM" id="SSF81653">
    <property type="entry name" value="Calcium ATPase, transduction domain A"/>
    <property type="match status" value="1"/>
</dbReference>
<feature type="transmembrane region" description="Helical" evidence="15">
    <location>
        <begin position="165"/>
        <end position="185"/>
    </location>
</feature>
<evidence type="ECO:0000256" key="2">
    <source>
        <dbReference type="ARBA" id="ARBA00022448"/>
    </source>
</evidence>
<dbReference type="Gene3D" id="3.40.50.1000">
    <property type="entry name" value="HAD superfamily/HAD-like"/>
    <property type="match status" value="1"/>
</dbReference>
<dbReference type="GO" id="GO:0005388">
    <property type="term" value="F:P-type calcium transporter activity"/>
    <property type="evidence" value="ECO:0007669"/>
    <property type="project" value="UniProtKB-EC"/>
</dbReference>
<feature type="transmembrane region" description="Helical" evidence="15">
    <location>
        <begin position="375"/>
        <end position="395"/>
    </location>
</feature>
<dbReference type="AlphaFoldDB" id="A0AAV5M1X3"/>
<evidence type="ECO:0000256" key="8">
    <source>
        <dbReference type="ARBA" id="ARBA00022840"/>
    </source>
</evidence>
<dbReference type="SUPFAM" id="SSF81660">
    <property type="entry name" value="Metal cation-transporting ATPase, ATP-binding domain N"/>
    <property type="match status" value="1"/>
</dbReference>
<feature type="transmembrane region" description="Helical" evidence="15">
    <location>
        <begin position="795"/>
        <end position="815"/>
    </location>
</feature>
<reference evidence="19 20" key="1">
    <citation type="journal article" date="2021" name="Commun. Biol.">
        <title>The genome of Shorea leprosula (Dipterocarpaceae) highlights the ecological relevance of drought in aseasonal tropical rainforests.</title>
        <authorList>
            <person name="Ng K.K.S."/>
            <person name="Kobayashi M.J."/>
            <person name="Fawcett J.A."/>
            <person name="Hatakeyama M."/>
            <person name="Paape T."/>
            <person name="Ng C.H."/>
            <person name="Ang C.C."/>
            <person name="Tnah L.H."/>
            <person name="Lee C.T."/>
            <person name="Nishiyama T."/>
            <person name="Sese J."/>
            <person name="O'Brien M.J."/>
            <person name="Copetti D."/>
            <person name="Mohd Noor M.I."/>
            <person name="Ong R.C."/>
            <person name="Putra M."/>
            <person name="Sireger I.Z."/>
            <person name="Indrioko S."/>
            <person name="Kosugi Y."/>
            <person name="Izuno A."/>
            <person name="Isagi Y."/>
            <person name="Lee S.L."/>
            <person name="Shimizu K.K."/>
        </authorList>
    </citation>
    <scope>NUCLEOTIDE SEQUENCE [LARGE SCALE GENOMIC DNA]</scope>
    <source>
        <strain evidence="19">214</strain>
    </source>
</reference>
<feature type="domain" description="P-type ATPase A" evidence="16">
    <location>
        <begin position="201"/>
        <end position="297"/>
    </location>
</feature>
<evidence type="ECO:0000256" key="1">
    <source>
        <dbReference type="ARBA" id="ARBA00004141"/>
    </source>
</evidence>
<dbReference type="PANTHER" id="PTHR24093:SF434">
    <property type="entry name" value="CALCIUM-TRANSPORTING ATPASE 13, PLASMA MEMBRANE-TYPE-RELATED"/>
    <property type="match status" value="1"/>
</dbReference>
<keyword evidence="6 15" id="KW-0547">Nucleotide-binding</keyword>
<dbReference type="GO" id="GO:0005524">
    <property type="term" value="F:ATP binding"/>
    <property type="evidence" value="ECO:0007669"/>
    <property type="project" value="UniProtKB-KW"/>
</dbReference>
<evidence type="ECO:0000256" key="12">
    <source>
        <dbReference type="ARBA" id="ARBA00023065"/>
    </source>
</evidence>
<dbReference type="InterPro" id="IPR023214">
    <property type="entry name" value="HAD_sf"/>
</dbReference>
<keyword evidence="12 15" id="KW-0406">Ion transport</keyword>
<evidence type="ECO:0000256" key="5">
    <source>
        <dbReference type="ARBA" id="ARBA00022723"/>
    </source>
</evidence>
<dbReference type="Gene3D" id="1.20.1110.10">
    <property type="entry name" value="Calcium-transporting ATPase, transmembrane domain"/>
    <property type="match status" value="1"/>
</dbReference>
<dbReference type="InterPro" id="IPR008250">
    <property type="entry name" value="ATPase_P-typ_transduc_dom_A_sf"/>
</dbReference>
<feature type="transmembrane region" description="Helical" evidence="15">
    <location>
        <begin position="966"/>
        <end position="986"/>
    </location>
</feature>
<dbReference type="PRINTS" id="PR00119">
    <property type="entry name" value="CATATPASE"/>
</dbReference>
<dbReference type="Proteomes" id="UP001054252">
    <property type="component" value="Unassembled WGS sequence"/>
</dbReference>
<evidence type="ECO:0000313" key="20">
    <source>
        <dbReference type="Proteomes" id="UP001054252"/>
    </source>
</evidence>
<dbReference type="GO" id="GO:0046872">
    <property type="term" value="F:metal ion binding"/>
    <property type="evidence" value="ECO:0007669"/>
    <property type="project" value="UniProtKB-KW"/>
</dbReference>
<feature type="transmembrane region" description="Helical" evidence="15">
    <location>
        <begin position="324"/>
        <end position="345"/>
    </location>
</feature>
<name>A0AAV5M1X3_9ROSI</name>
<dbReference type="InterPro" id="IPR006408">
    <property type="entry name" value="P-type_ATPase_IIB"/>
</dbReference>
<keyword evidence="2 15" id="KW-0813">Transport</keyword>
<dbReference type="Pfam" id="PF00689">
    <property type="entry name" value="Cation_ATPase_C"/>
    <property type="match status" value="1"/>
</dbReference>
<evidence type="ECO:0000256" key="4">
    <source>
        <dbReference type="ARBA" id="ARBA00022692"/>
    </source>
</evidence>
<keyword evidence="10" id="KW-1278">Translocase</keyword>
<keyword evidence="11 15" id="KW-1133">Transmembrane helix</keyword>
<dbReference type="Gene3D" id="2.70.150.10">
    <property type="entry name" value="Calcium-transporting ATPase, cytoplasmic transduction domain A"/>
    <property type="match status" value="1"/>
</dbReference>
<comment type="subcellular location">
    <subcellularLocation>
        <location evidence="1 15">Membrane</location>
        <topology evidence="1 15">Multi-pass membrane protein</topology>
    </subcellularLocation>
</comment>
<organism evidence="19 20">
    <name type="scientific">Rubroshorea leprosula</name>
    <dbReference type="NCBI Taxonomy" id="152421"/>
    <lineage>
        <taxon>Eukaryota</taxon>
        <taxon>Viridiplantae</taxon>
        <taxon>Streptophyta</taxon>
        <taxon>Embryophyta</taxon>
        <taxon>Tracheophyta</taxon>
        <taxon>Spermatophyta</taxon>
        <taxon>Magnoliopsida</taxon>
        <taxon>eudicotyledons</taxon>
        <taxon>Gunneridae</taxon>
        <taxon>Pentapetalae</taxon>
        <taxon>rosids</taxon>
        <taxon>malvids</taxon>
        <taxon>Malvales</taxon>
        <taxon>Dipterocarpaceae</taxon>
        <taxon>Rubroshorea</taxon>
    </lineage>
</organism>
<dbReference type="InterPro" id="IPR006068">
    <property type="entry name" value="ATPase_P-typ_cation-transptr_C"/>
</dbReference>
<feature type="domain" description="Cation-transporting P-type ATPase C-terminal" evidence="17">
    <location>
        <begin position="819"/>
        <end position="988"/>
    </location>
</feature>
<keyword evidence="20" id="KW-1185">Reference proteome</keyword>
<evidence type="ECO:0000313" key="19">
    <source>
        <dbReference type="EMBL" id="GKV43760.1"/>
    </source>
</evidence>
<comment type="function">
    <text evidence="15">Catalyzes the hydrolysis of ATP coupled with the transport of calcium.</text>
</comment>
<keyword evidence="13 15" id="KW-0472">Membrane</keyword>
<evidence type="ECO:0000256" key="10">
    <source>
        <dbReference type="ARBA" id="ARBA00022967"/>
    </source>
</evidence>
<evidence type="ECO:0000256" key="7">
    <source>
        <dbReference type="ARBA" id="ARBA00022837"/>
    </source>
</evidence>
<evidence type="ECO:0000259" key="18">
    <source>
        <dbReference type="Pfam" id="PF00690"/>
    </source>
</evidence>
<sequence length="994" mass="109604">MEKDHGQLQKLRGVDEVASCPDTNLDGNIHNGAEDIVCGQDLTRPHVSITVRPENGGFRISKATLTNLAVEKDIVKLQNLGGVYDIASCLETNLDGGIDGSAEDIARRQEAFGSNTYKKQPHKRFSFYVAEALKDYIVITLLGCAAISLGLGIKDQGLKDGWYSSGIIFIAVFLQVAFSAISNYWQNTELENFSGVSNKIQIDVIRSGQRQQISTFNITVGDVVCLKPGDHVPADGLFLDGHPLQVNKSSMAGDSNNVEVNLRQNPFLVSSAKVIDGYAQMLVTSVGMNTAYDQMVSPILISARNILLKFLNEDTPLQTAVRKLALSIYQVSNLVLVVLLVVTHFTKNTVDKDGKIESNGSKTKGDGAAIAVKGFVAATAIIISAALPENLLLVVKQTLTFARKRMMADKVMVRKLSACEAIRCITTVCTNKTGTLTLNQMKVKKFWLGQEPMDEAGFSSSDPPYVVQLIQQGVALNTREGAYKCSRGLGSEIFGCPTEKAILSWAEKKLVMEELKQNCSILFVETFNSEKKRSGVLIKRKDDNTDTLHVHWKGAAEMILAMCSSYYDASGIMQDLNEEEKMNFKQIIEEMAASGLRCVAFAHKQVSQEEGEDLKEKKKLKEENLTLLGLAGIEDPRRPEVKQAVVQCQRAGIKIKMITGDNVSTARAIAIECGILRSVEDSEGAVVEGEVFRNYTHEQRMEKVDNICVMARSSSFANFLMVKCLELRGEVVAVNGIKDSDQAFKEAHVGFSSGTQGTEVAKESSDIVILDDNFVTVVKALMWGRCVYTNIQKSIQFLLTITIASLVINLVATISNGTVPLAAAQLCWTNLITGILGSLALDTEQPTSELMEKPPVRQMERLITNIMWRNLITQSLYQIGVLLMLHFSGESLFGVTEAVKNTLIFNTFVLCQVFNVFNARKLEKRNVLKDVHKNWKFLGIVGIMILLQVVMVEFLMQFANTEKLNWVRWGACVAIAAISWPVSWIAKCIRVPEL</sequence>
<proteinExistence type="inferred from homology"/>
<dbReference type="Pfam" id="PF00690">
    <property type="entry name" value="Cation_ATPase_N"/>
    <property type="match status" value="1"/>
</dbReference>
<dbReference type="InterPro" id="IPR036412">
    <property type="entry name" value="HAD-like_sf"/>
</dbReference>
<keyword evidence="4 15" id="KW-0812">Transmembrane</keyword>
<evidence type="ECO:0000259" key="16">
    <source>
        <dbReference type="Pfam" id="PF00122"/>
    </source>
</evidence>
<gene>
    <name evidence="19" type="ORF">SLEP1_g51012</name>
</gene>
<dbReference type="SUPFAM" id="SSF81665">
    <property type="entry name" value="Calcium ATPase, transmembrane domain M"/>
    <property type="match status" value="1"/>
</dbReference>
<dbReference type="InterPro" id="IPR023298">
    <property type="entry name" value="ATPase_P-typ_TM_dom_sf"/>
</dbReference>
<dbReference type="Pfam" id="PF13246">
    <property type="entry name" value="Cation_ATPase"/>
    <property type="match status" value="1"/>
</dbReference>
<dbReference type="EC" id="7.2.2.10" evidence="15"/>
<dbReference type="EMBL" id="BPVZ01000172">
    <property type="protein sequence ID" value="GKV43760.1"/>
    <property type="molecule type" value="Genomic_DNA"/>
</dbReference>
<comment type="similarity">
    <text evidence="15">Belongs to the cation transport ATPase (P-type) (TC 3.A.3) family. Type IIB subfamily.</text>
</comment>
<evidence type="ECO:0000256" key="15">
    <source>
        <dbReference type="RuleBase" id="RU361146"/>
    </source>
</evidence>
<evidence type="ECO:0000256" key="3">
    <source>
        <dbReference type="ARBA" id="ARBA00022568"/>
    </source>
</evidence>
<dbReference type="PANTHER" id="PTHR24093">
    <property type="entry name" value="CATION TRANSPORTING ATPASE"/>
    <property type="match status" value="1"/>
</dbReference>
<feature type="transmembrane region" description="Helical" evidence="15">
    <location>
        <begin position="821"/>
        <end position="841"/>
    </location>
</feature>
<dbReference type="Pfam" id="PF00122">
    <property type="entry name" value="E1-E2_ATPase"/>
    <property type="match status" value="1"/>
</dbReference>
<comment type="caution">
    <text evidence="19">The sequence shown here is derived from an EMBL/GenBank/DDBJ whole genome shotgun (WGS) entry which is preliminary data.</text>
</comment>
<comment type="catalytic activity">
    <reaction evidence="14 15">
        <text>Ca(2+)(in) + ATP + H2O = Ca(2+)(out) + ADP + phosphate + H(+)</text>
        <dbReference type="Rhea" id="RHEA:18105"/>
        <dbReference type="ChEBI" id="CHEBI:15377"/>
        <dbReference type="ChEBI" id="CHEBI:15378"/>
        <dbReference type="ChEBI" id="CHEBI:29108"/>
        <dbReference type="ChEBI" id="CHEBI:30616"/>
        <dbReference type="ChEBI" id="CHEBI:43474"/>
        <dbReference type="ChEBI" id="CHEBI:456216"/>
        <dbReference type="EC" id="7.2.2.10"/>
    </reaction>
</comment>
<keyword evidence="3 15" id="KW-0109">Calcium transport</keyword>
<evidence type="ECO:0000256" key="11">
    <source>
        <dbReference type="ARBA" id="ARBA00022989"/>
    </source>
</evidence>
<dbReference type="FunFam" id="1.20.1110.10:FF:000039">
    <property type="entry name" value="Calcium-transporting ATPase"/>
    <property type="match status" value="1"/>
</dbReference>
<dbReference type="GO" id="GO:0005886">
    <property type="term" value="C:plasma membrane"/>
    <property type="evidence" value="ECO:0007669"/>
    <property type="project" value="TreeGrafter"/>
</dbReference>
<feature type="domain" description="Cation-transporting P-type ATPase N-terminal" evidence="18">
    <location>
        <begin position="81"/>
        <end position="148"/>
    </location>
</feature>
<dbReference type="SUPFAM" id="SSF56784">
    <property type="entry name" value="HAD-like"/>
    <property type="match status" value="1"/>
</dbReference>
<keyword evidence="9" id="KW-0460">Magnesium</keyword>
<dbReference type="InterPro" id="IPR023299">
    <property type="entry name" value="ATPase_P-typ_cyto_dom_N"/>
</dbReference>
<accession>A0AAV5M1X3</accession>
<dbReference type="InterPro" id="IPR059000">
    <property type="entry name" value="ATPase_P-type_domA"/>
</dbReference>
<evidence type="ECO:0000256" key="13">
    <source>
        <dbReference type="ARBA" id="ARBA00023136"/>
    </source>
</evidence>
<keyword evidence="7 15" id="KW-0106">Calcium</keyword>
<protein>
    <recommendedName>
        <fullName evidence="15">Calcium-transporting ATPase</fullName>
        <ecNumber evidence="15">7.2.2.10</ecNumber>
    </recommendedName>
</protein>
<keyword evidence="8 15" id="KW-0067">ATP-binding</keyword>
<evidence type="ECO:0000256" key="6">
    <source>
        <dbReference type="ARBA" id="ARBA00022741"/>
    </source>
</evidence>
<evidence type="ECO:0000259" key="17">
    <source>
        <dbReference type="Pfam" id="PF00689"/>
    </source>
</evidence>
<keyword evidence="5" id="KW-0479">Metal-binding</keyword>
<dbReference type="Gene3D" id="3.40.1110.10">
    <property type="entry name" value="Calcium-transporting ATPase, cytoplasmic domain N"/>
    <property type="match status" value="1"/>
</dbReference>
<dbReference type="NCBIfam" id="TIGR01517">
    <property type="entry name" value="ATPase-IIB_Ca"/>
    <property type="match status" value="1"/>
</dbReference>
<evidence type="ECO:0000256" key="14">
    <source>
        <dbReference type="ARBA" id="ARBA00048694"/>
    </source>
</evidence>
<feature type="transmembrane region" description="Helical" evidence="15">
    <location>
        <begin position="862"/>
        <end position="886"/>
    </location>
</feature>
<evidence type="ECO:0000256" key="9">
    <source>
        <dbReference type="ARBA" id="ARBA00022842"/>
    </source>
</evidence>
<feature type="transmembrane region" description="Helical" evidence="15">
    <location>
        <begin position="937"/>
        <end position="960"/>
    </location>
</feature>
<dbReference type="InterPro" id="IPR004014">
    <property type="entry name" value="ATPase_P-typ_cation-transptr_N"/>
</dbReference>
<feature type="transmembrane region" description="Helical" evidence="15">
    <location>
        <begin position="898"/>
        <end position="917"/>
    </location>
</feature>
<feature type="transmembrane region" description="Helical" evidence="15">
    <location>
        <begin position="133"/>
        <end position="153"/>
    </location>
</feature>